<evidence type="ECO:0000313" key="2">
    <source>
        <dbReference type="Proteomes" id="UP000789366"/>
    </source>
</evidence>
<name>A0ACA9PDL7_9GLOM</name>
<keyword evidence="2" id="KW-1185">Reference proteome</keyword>
<accession>A0ACA9PDL7</accession>
<comment type="caution">
    <text evidence="1">The sequence shown here is derived from an EMBL/GenBank/DDBJ whole genome shotgun (WGS) entry which is preliminary data.</text>
</comment>
<protein>
    <submittedName>
        <fullName evidence="1">1710_t:CDS:1</fullName>
    </submittedName>
</protein>
<dbReference type="EMBL" id="CAJVPW010023957">
    <property type="protein sequence ID" value="CAG8703010.1"/>
    <property type="molecule type" value="Genomic_DNA"/>
</dbReference>
<dbReference type="Proteomes" id="UP000789366">
    <property type="component" value="Unassembled WGS sequence"/>
</dbReference>
<sequence>KATKLLSASSYLTIANVQFVFSSIKEYLQDYIANDSFSQYMLALSISEKIKKYESIIDNVTTVATILDLGTKISLFEIGP</sequence>
<evidence type="ECO:0000313" key="1">
    <source>
        <dbReference type="EMBL" id="CAG8703010.1"/>
    </source>
</evidence>
<proteinExistence type="predicted"/>
<feature type="non-terminal residue" evidence="1">
    <location>
        <position position="1"/>
    </location>
</feature>
<reference evidence="1" key="1">
    <citation type="submission" date="2021-06" db="EMBL/GenBank/DDBJ databases">
        <authorList>
            <person name="Kallberg Y."/>
            <person name="Tangrot J."/>
            <person name="Rosling A."/>
        </authorList>
    </citation>
    <scope>NUCLEOTIDE SEQUENCE</scope>
    <source>
        <strain evidence="1">28 12/20/2015</strain>
    </source>
</reference>
<gene>
    <name evidence="1" type="ORF">SPELUC_LOCUS11373</name>
</gene>
<organism evidence="1 2">
    <name type="scientific">Cetraspora pellucida</name>
    <dbReference type="NCBI Taxonomy" id="1433469"/>
    <lineage>
        <taxon>Eukaryota</taxon>
        <taxon>Fungi</taxon>
        <taxon>Fungi incertae sedis</taxon>
        <taxon>Mucoromycota</taxon>
        <taxon>Glomeromycotina</taxon>
        <taxon>Glomeromycetes</taxon>
        <taxon>Diversisporales</taxon>
        <taxon>Gigasporaceae</taxon>
        <taxon>Cetraspora</taxon>
    </lineage>
</organism>